<gene>
    <name evidence="2" type="ORF">METZ01_LOCUS255360</name>
</gene>
<feature type="compositionally biased region" description="Basic and acidic residues" evidence="1">
    <location>
        <begin position="75"/>
        <end position="98"/>
    </location>
</feature>
<accession>A0A382ISC6</accession>
<reference evidence="2" key="1">
    <citation type="submission" date="2018-05" db="EMBL/GenBank/DDBJ databases">
        <authorList>
            <person name="Lanie J.A."/>
            <person name="Ng W.-L."/>
            <person name="Kazmierczak K.M."/>
            <person name="Andrzejewski T.M."/>
            <person name="Davidsen T.M."/>
            <person name="Wayne K.J."/>
            <person name="Tettelin H."/>
            <person name="Glass J.I."/>
            <person name="Rusch D."/>
            <person name="Podicherti R."/>
            <person name="Tsui H.-C.T."/>
            <person name="Winkler M.E."/>
        </authorList>
    </citation>
    <scope>NUCLEOTIDE SEQUENCE</scope>
</reference>
<feature type="compositionally biased region" description="Basic residues" evidence="1">
    <location>
        <begin position="99"/>
        <end position="109"/>
    </location>
</feature>
<dbReference type="AlphaFoldDB" id="A0A382ISC6"/>
<evidence type="ECO:0000256" key="1">
    <source>
        <dbReference type="SAM" id="MobiDB-lite"/>
    </source>
</evidence>
<sequence>MLVLNTAGCVVETYRYDTINDPVRFVYIPDYRPKKLYHYNNFWYDEPYTEMMYVDLYNRISVKKIPNSRLPRPPVRRERISKPDRRLPKMPKKRELIRSRIRRRKREQK</sequence>
<proteinExistence type="predicted"/>
<dbReference type="EMBL" id="UINC01069268">
    <property type="protein sequence ID" value="SVC02506.1"/>
    <property type="molecule type" value="Genomic_DNA"/>
</dbReference>
<feature type="region of interest" description="Disordered" evidence="1">
    <location>
        <begin position="68"/>
        <end position="109"/>
    </location>
</feature>
<evidence type="ECO:0000313" key="2">
    <source>
        <dbReference type="EMBL" id="SVC02506.1"/>
    </source>
</evidence>
<name>A0A382ISC6_9ZZZZ</name>
<protein>
    <submittedName>
        <fullName evidence="2">Uncharacterized protein</fullName>
    </submittedName>
</protein>
<organism evidence="2">
    <name type="scientific">marine metagenome</name>
    <dbReference type="NCBI Taxonomy" id="408172"/>
    <lineage>
        <taxon>unclassified sequences</taxon>
        <taxon>metagenomes</taxon>
        <taxon>ecological metagenomes</taxon>
    </lineage>
</organism>